<evidence type="ECO:0000313" key="8">
    <source>
        <dbReference type="Proteomes" id="UP000694888"/>
    </source>
</evidence>
<reference evidence="9" key="1">
    <citation type="submission" date="2025-08" db="UniProtKB">
        <authorList>
            <consortium name="RefSeq"/>
        </authorList>
    </citation>
    <scope>IDENTIFICATION</scope>
</reference>
<name>A0ABM1W268_APLCA</name>
<feature type="region of interest" description="Disordered" evidence="6">
    <location>
        <begin position="264"/>
        <end position="285"/>
    </location>
</feature>
<protein>
    <submittedName>
        <fullName evidence="9">Uncharacterized protein LOC101851450</fullName>
    </submittedName>
</protein>
<feature type="compositionally biased region" description="Basic and acidic residues" evidence="6">
    <location>
        <begin position="334"/>
        <end position="347"/>
    </location>
</feature>
<feature type="compositionally biased region" description="Polar residues" evidence="6">
    <location>
        <begin position="1031"/>
        <end position="1058"/>
    </location>
</feature>
<evidence type="ECO:0000256" key="2">
    <source>
        <dbReference type="ARBA" id="ARBA00022692"/>
    </source>
</evidence>
<feature type="compositionally biased region" description="Polar residues" evidence="6">
    <location>
        <begin position="1"/>
        <end position="10"/>
    </location>
</feature>
<dbReference type="InterPro" id="IPR045120">
    <property type="entry name" value="Suco/Slp1-like"/>
</dbReference>
<feature type="compositionally biased region" description="Basic residues" evidence="6">
    <location>
        <begin position="1016"/>
        <end position="1025"/>
    </location>
</feature>
<feature type="compositionally biased region" description="Basic and acidic residues" evidence="6">
    <location>
        <begin position="1440"/>
        <end position="1450"/>
    </location>
</feature>
<dbReference type="GeneID" id="101851450"/>
<feature type="compositionally biased region" description="Polar residues" evidence="6">
    <location>
        <begin position="49"/>
        <end position="59"/>
    </location>
</feature>
<feature type="coiled-coil region" evidence="5">
    <location>
        <begin position="834"/>
        <end position="897"/>
    </location>
</feature>
<feature type="compositionally biased region" description="Basic and acidic residues" evidence="6">
    <location>
        <begin position="539"/>
        <end position="555"/>
    </location>
</feature>
<feature type="non-terminal residue" evidence="9">
    <location>
        <position position="1"/>
    </location>
</feature>
<accession>A0ABM1W268</accession>
<comment type="subcellular location">
    <subcellularLocation>
        <location evidence="1">Endomembrane system</location>
    </subcellularLocation>
</comment>
<feature type="compositionally biased region" description="Polar residues" evidence="6">
    <location>
        <begin position="987"/>
        <end position="1015"/>
    </location>
</feature>
<evidence type="ECO:0000256" key="4">
    <source>
        <dbReference type="ARBA" id="ARBA00023136"/>
    </source>
</evidence>
<evidence type="ECO:0000256" key="1">
    <source>
        <dbReference type="ARBA" id="ARBA00004308"/>
    </source>
</evidence>
<evidence type="ECO:0000313" key="9">
    <source>
        <dbReference type="RefSeq" id="XP_035828761.1"/>
    </source>
</evidence>
<feature type="region of interest" description="Disordered" evidence="6">
    <location>
        <begin position="670"/>
        <end position="797"/>
    </location>
</feature>
<dbReference type="Gene3D" id="2.60.120.260">
    <property type="entry name" value="Galactose-binding domain-like"/>
    <property type="match status" value="1"/>
</dbReference>
<dbReference type="PANTHER" id="PTHR12953">
    <property type="entry name" value="MEMBRANE PROTEIN CH1 RELATED"/>
    <property type="match status" value="1"/>
</dbReference>
<feature type="region of interest" description="Disordered" evidence="6">
    <location>
        <begin position="1265"/>
        <end position="1544"/>
    </location>
</feature>
<feature type="compositionally biased region" description="Basic and acidic residues" evidence="6">
    <location>
        <begin position="1178"/>
        <end position="1188"/>
    </location>
</feature>
<organism evidence="8 9">
    <name type="scientific">Aplysia californica</name>
    <name type="common">California sea hare</name>
    <dbReference type="NCBI Taxonomy" id="6500"/>
    <lineage>
        <taxon>Eukaryota</taxon>
        <taxon>Metazoa</taxon>
        <taxon>Spiralia</taxon>
        <taxon>Lophotrochozoa</taxon>
        <taxon>Mollusca</taxon>
        <taxon>Gastropoda</taxon>
        <taxon>Heterobranchia</taxon>
        <taxon>Euthyneura</taxon>
        <taxon>Tectipleura</taxon>
        <taxon>Aplysiida</taxon>
        <taxon>Aplysioidea</taxon>
        <taxon>Aplysiidae</taxon>
        <taxon>Aplysia</taxon>
    </lineage>
</organism>
<evidence type="ECO:0000256" key="5">
    <source>
        <dbReference type="SAM" id="Coils"/>
    </source>
</evidence>
<feature type="compositionally biased region" description="Acidic residues" evidence="6">
    <location>
        <begin position="276"/>
        <end position="285"/>
    </location>
</feature>
<feature type="compositionally biased region" description="Polar residues" evidence="6">
    <location>
        <begin position="1405"/>
        <end position="1439"/>
    </location>
</feature>
<proteinExistence type="predicted"/>
<evidence type="ECO:0000259" key="7">
    <source>
        <dbReference type="PROSITE" id="PS51469"/>
    </source>
</evidence>
<feature type="compositionally biased region" description="Pro residues" evidence="6">
    <location>
        <begin position="1379"/>
        <end position="1402"/>
    </location>
</feature>
<dbReference type="InterPro" id="IPR012919">
    <property type="entry name" value="SUN_dom"/>
</dbReference>
<feature type="region of interest" description="Disordered" evidence="6">
    <location>
        <begin position="481"/>
        <end position="646"/>
    </location>
</feature>
<feature type="compositionally biased region" description="Basic and acidic residues" evidence="6">
    <location>
        <begin position="1269"/>
        <end position="1279"/>
    </location>
</feature>
<keyword evidence="3" id="KW-1133">Transmembrane helix</keyword>
<dbReference type="Pfam" id="PF07738">
    <property type="entry name" value="Sad1_UNC"/>
    <property type="match status" value="1"/>
</dbReference>
<feature type="domain" description="SUN" evidence="7">
    <location>
        <begin position="99"/>
        <end position="259"/>
    </location>
</feature>
<dbReference type="PANTHER" id="PTHR12953:SF0">
    <property type="entry name" value="SUN DOMAIN-CONTAINING OSSIFICATION FACTOR"/>
    <property type="match status" value="1"/>
</dbReference>
<feature type="compositionally biased region" description="Basic residues" evidence="6">
    <location>
        <begin position="1451"/>
        <end position="1466"/>
    </location>
</feature>
<feature type="region of interest" description="Disordered" evidence="6">
    <location>
        <begin position="1"/>
        <end position="80"/>
    </location>
</feature>
<gene>
    <name evidence="9" type="primary">LOC101851450</name>
</gene>
<feature type="compositionally biased region" description="Low complexity" evidence="6">
    <location>
        <begin position="969"/>
        <end position="981"/>
    </location>
</feature>
<feature type="compositionally biased region" description="Low complexity" evidence="6">
    <location>
        <begin position="1333"/>
        <end position="1342"/>
    </location>
</feature>
<keyword evidence="5" id="KW-0175">Coiled coil</keyword>
<feature type="compositionally biased region" description="Basic and acidic residues" evidence="6">
    <location>
        <begin position="1077"/>
        <end position="1092"/>
    </location>
</feature>
<dbReference type="PROSITE" id="PS51469">
    <property type="entry name" value="SUN"/>
    <property type="match status" value="1"/>
</dbReference>
<keyword evidence="2" id="KW-0812">Transmembrane</keyword>
<dbReference type="RefSeq" id="XP_035828761.1">
    <property type="nucleotide sequence ID" value="XM_035972868.1"/>
</dbReference>
<feature type="compositionally biased region" description="Low complexity" evidence="6">
    <location>
        <begin position="588"/>
        <end position="630"/>
    </location>
</feature>
<sequence length="1544" mass="165647">GTQASFSQAERVTLEPVQATDSLHSLRPEAWTEVSQLPEGLGGRVIEPQLTSDPAQETSGESAAPAGGGGRAEEEAGVGEEEFPTFGQWSVQYLAEQEKQKAETEEPSPVVKASQKKLRQNFAAAACGAKVVSSNAEAEHTSYLLNGNPDEYMISPCKAKKWFVVELCEPLQIHKVELGTLELFSSQPKSFRLSASQRYPTKEWLPLGLFELSAERSVQSFATEVLEDFVKFVRVEMLEHHGNEHYCPITTFRVLGLDLASDDDDDVYHEHSDSEGPSDEAPVEDEIEESVNLFTSAKDTVVKLMKKVLYKGEEEAASASAEGAVDQSDNATAKSEEKTGEKKEELPCPKKLAEVQTPSGVPTVVIPDVGVITASVPVATSSHEAEEIPIVTKLDDTEQLPAEASIPPVVIKLESQEGDNEVVVTAEPAARGQHSSRLVCEYRPLHQYLQLMSASCASCSVSTVTSDLMCQREKDRRTLVPDIVHVDSSQHTPKSPVSLIEEKEEQTVKDTQVSSPESEKMGQSKHTSAPPDLPPKEQVVGDKEKAVSKNSEPELPKSSAEDSTLSVSEGSEISSQPQMSAAPTDSGTLPLQSPSQQQEQLQQTKQSSTEELSSSQSTSFTFDDVSSTRSETLEPSSLSSHADLERGAASVVTPNLDIEQSRVVQQEATDITDSLFLKVAPSPTVLSEDSQDEMGLPVPETPSSSERHQQAPGTEEDQPGEKPAEKPVVAAHDSPEPSAEKAGASTPELPSQDNAGAGGGGQQPTAPSTGQSVNATGGQAVPSGAQKPSSPSKKGVDLIKVGMASNSKRDMSIMKLSSRIVALEQNVSMTKRYLEELSRAFKQQSEDMMRLLNKTISRLNSHVTQTEEKEVQQKLVIGVLEQKVTNLTRVVDVLQNQVDVMGKELNQRQWLLSIFQVLLFLWLLVSSYRGRSKPPLALSDHQFLLDTMPKQPQVEHVDTSSGQRRNSDVGVASAGAGSGAALKRQSSETSLVLGTGPSVSDSGRSTFHSPGVSQGSKKRKKKKMKHVESVLSISPTGVSQGSTFQPDPVQTPSFSSSAGVLFGARPPRPGGGAAEVDSDRSDKENQREDGKSRHFSSGGAGQEGRSVLTPAVVHGGSESQSGPVPSSPSGCVSGRSQDGWSQGGRVPPVIGKDDGPGCGPQFCIGGVSLEKTPPGHKFGLDRLRESPEFKQPAYHRNKVRKFGENTSNNSVWSGGQGGEETQELTSTYPPGPHNRTAMADVVGPGWSTEFFLSDNYLSENRFKFPASPTKDRTPEREESLLPPPSSAPPVTCSCMQNGHTAAESLPRRKSSSSSTKYSRPFHGRDESRVFHASSSSSFSSTPSLPPCDSLGKQPVLGPSFISFRADDGSSLSTSFNPSRQPPPRPPPPQRPPPPSHSPPPAFTKPRSSTAPLSPSTRVEGSLSFVKSESSSAPTGWSPESDSHSTKELSGNRHKKGAGSHQRHRRQGSFPLEQQSMKSRSMEKEVGPARQGTPEGPKQSGKLIGAQVLGAKVRKAQSEYSSSRGTHHRAGEGKRHSPPLARKGP</sequence>
<evidence type="ECO:0000256" key="3">
    <source>
        <dbReference type="ARBA" id="ARBA00022989"/>
    </source>
</evidence>
<keyword evidence="4" id="KW-0472">Membrane</keyword>
<feature type="region of interest" description="Disordered" evidence="6">
    <location>
        <begin position="949"/>
        <end position="1240"/>
    </location>
</feature>
<feature type="compositionally biased region" description="Low complexity" evidence="6">
    <location>
        <begin position="1115"/>
        <end position="1136"/>
    </location>
</feature>
<keyword evidence="8" id="KW-1185">Reference proteome</keyword>
<feature type="compositionally biased region" description="Polar residues" evidence="6">
    <location>
        <begin position="561"/>
        <end position="587"/>
    </location>
</feature>
<feature type="region of interest" description="Disordered" evidence="6">
    <location>
        <begin position="316"/>
        <end position="347"/>
    </location>
</feature>
<dbReference type="Proteomes" id="UP000694888">
    <property type="component" value="Unplaced"/>
</dbReference>
<evidence type="ECO:0000256" key="6">
    <source>
        <dbReference type="SAM" id="MobiDB-lite"/>
    </source>
</evidence>